<name>A0A2S6H933_9GAMM</name>
<feature type="compositionally biased region" description="Polar residues" evidence="1">
    <location>
        <begin position="521"/>
        <end position="533"/>
    </location>
</feature>
<reference evidence="3 4" key="1">
    <citation type="submission" date="2018-02" db="EMBL/GenBank/DDBJ databases">
        <title>Subsurface microbial communities from deep shales in Ohio and West Virginia, USA.</title>
        <authorList>
            <person name="Wrighton K."/>
        </authorList>
    </citation>
    <scope>NUCLEOTIDE SEQUENCE [LARGE SCALE GENOMIC DNA]</scope>
    <source>
        <strain evidence="3 4">OWC-DMM</strain>
    </source>
</reference>
<dbReference type="InterPro" id="IPR000157">
    <property type="entry name" value="TIR_dom"/>
</dbReference>
<dbReference type="AlphaFoldDB" id="A0A2S6H933"/>
<evidence type="ECO:0000256" key="1">
    <source>
        <dbReference type="SAM" id="MobiDB-lite"/>
    </source>
</evidence>
<gene>
    <name evidence="3" type="ORF">B0F87_11324</name>
</gene>
<dbReference type="EMBL" id="PTIZ01000013">
    <property type="protein sequence ID" value="PPK73913.1"/>
    <property type="molecule type" value="Genomic_DNA"/>
</dbReference>
<dbReference type="PROSITE" id="PS50104">
    <property type="entry name" value="TIR"/>
    <property type="match status" value="1"/>
</dbReference>
<dbReference type="Proteomes" id="UP000240010">
    <property type="component" value="Unassembled WGS sequence"/>
</dbReference>
<evidence type="ECO:0000313" key="3">
    <source>
        <dbReference type="EMBL" id="PPK73913.1"/>
    </source>
</evidence>
<organism evidence="3 4">
    <name type="scientific">Methylobacter tundripaludum</name>
    <dbReference type="NCBI Taxonomy" id="173365"/>
    <lineage>
        <taxon>Bacteria</taxon>
        <taxon>Pseudomonadati</taxon>
        <taxon>Pseudomonadota</taxon>
        <taxon>Gammaproteobacteria</taxon>
        <taxon>Methylococcales</taxon>
        <taxon>Methylococcaceae</taxon>
        <taxon>Methylobacter</taxon>
    </lineage>
</organism>
<dbReference type="InterPro" id="IPR035897">
    <property type="entry name" value="Toll_tir_struct_dom_sf"/>
</dbReference>
<evidence type="ECO:0000313" key="4">
    <source>
        <dbReference type="Proteomes" id="UP000240010"/>
    </source>
</evidence>
<dbReference type="RefSeq" id="WP_104430188.1">
    <property type="nucleotide sequence ID" value="NZ_PTIZ01000013.1"/>
</dbReference>
<dbReference type="Pfam" id="PF13676">
    <property type="entry name" value="TIR_2"/>
    <property type="match status" value="1"/>
</dbReference>
<comment type="caution">
    <text evidence="3">The sequence shown here is derived from an EMBL/GenBank/DDBJ whole genome shotgun (WGS) entry which is preliminary data.</text>
</comment>
<dbReference type="SMART" id="SM00255">
    <property type="entry name" value="TIR"/>
    <property type="match status" value="1"/>
</dbReference>
<feature type="compositionally biased region" description="Low complexity" evidence="1">
    <location>
        <begin position="534"/>
        <end position="551"/>
    </location>
</feature>
<proteinExistence type="predicted"/>
<dbReference type="GO" id="GO:0007165">
    <property type="term" value="P:signal transduction"/>
    <property type="evidence" value="ECO:0007669"/>
    <property type="project" value="InterPro"/>
</dbReference>
<feature type="domain" description="TIR" evidence="2">
    <location>
        <begin position="23"/>
        <end position="154"/>
    </location>
</feature>
<dbReference type="SUPFAM" id="SSF52200">
    <property type="entry name" value="Toll/Interleukin receptor TIR domain"/>
    <property type="match status" value="1"/>
</dbReference>
<dbReference type="Gene3D" id="3.40.50.10140">
    <property type="entry name" value="Toll/interleukin-1 receptor homology (TIR) domain"/>
    <property type="match status" value="1"/>
</dbReference>
<accession>A0A2S6H933</accession>
<evidence type="ECO:0000259" key="2">
    <source>
        <dbReference type="PROSITE" id="PS50104"/>
    </source>
</evidence>
<feature type="region of interest" description="Disordered" evidence="1">
    <location>
        <begin position="520"/>
        <end position="555"/>
    </location>
</feature>
<protein>
    <submittedName>
        <fullName evidence="3">TIR domain-containing protein</fullName>
    </submittedName>
</protein>
<sequence length="930" mass="102227">MISNDLDHIPNDRETESLRQQTARCDAFICYSRQDSAFAEELLAGLAKLGRNVSIDRHDIRGGEAWQRKLGSLIQNADNVIFLISSASLASSYCRWELDYAGELNKRLINVVVNPDNLHEVPTSISTIQYINADGTLTPDMVSPEVVTAIETDQDWAEYHTQLALRAQAWKVQEAGLLRGFELKLAESQMLKYQGRRPFVTELQSTLLLESQQAARRRFRWAALALTGVTLSAAFGINTWIGSGHEEARRLLGETRNYFVSGDQIGAVLPLDKLAHPSPAMGLVQDRSIKRSGKNLFNAWVSRLVPLQEIIDRAPANSLLSLNDHPVLKLPSRTLKALDPKGDFRLAYSPFLSAYIYADASHLSVHEPETFKPLLTVTLEERAQIVGIYPIEPLKMVLVAAERRQVTNDEDEPNSISTDIYVVVRKSDPLGGILCRGEDSSTPTTEESNLCSPANAQPLTGGFTVFSTSQSENYRIESVAVSSGETPFVRITSKLDCDFKDECESNAMLDITHIYRDSQSGKKNSAVKSSKTQTTQAIASSSIPTTSSFPETRPEASFWRLQNSPSQAAGQPVNSLTKLDYSRIADKDDGSFYAQFFEEGFDPNNPGPGMFSVGNEHVVWREAPGGNSWTMVVKCHYQSGGLVTACSNDMGLTIIDAELMSSPGSRYLAHRVCSSTEPSLSVYDMVRLDTQSLPLEIPATLVLGFAFNPSATRLTVLTDQHELWSYAITPDGSVQREKIMTLPGKRIPINCDTFYGHPIAYADDQTVIGVDQGSVLFAANVEHGEILWTSKGQNIPAGLLEQAQQLQVNAAAGIFLLNSSNILAMFDTGTGLPISDAIDTAEWKKALDSKSSTEDIQIEKVAIEPIGQISVGPLSFDNQFFIRNNPTGNQSSWPSECMPLEMLTGLDANGRRMNANDLLGMYLKTKDCGK</sequence>